<proteinExistence type="predicted"/>
<protein>
    <submittedName>
        <fullName evidence="2">Uncharacterized protein</fullName>
    </submittedName>
</protein>
<gene>
    <name evidence="2" type="ORF">HPB48_000430</name>
</gene>
<keyword evidence="1" id="KW-0472">Membrane</keyword>
<keyword evidence="3" id="KW-1185">Reference proteome</keyword>
<dbReference type="EMBL" id="JABSTR010000008">
    <property type="protein sequence ID" value="KAH9377902.1"/>
    <property type="molecule type" value="Genomic_DNA"/>
</dbReference>
<name>A0A9J6GHI3_HAELO</name>
<keyword evidence="1" id="KW-1133">Transmembrane helix</keyword>
<dbReference type="VEuPathDB" id="VectorBase:HLOH_047636"/>
<organism evidence="2 3">
    <name type="scientific">Haemaphysalis longicornis</name>
    <name type="common">Bush tick</name>
    <dbReference type="NCBI Taxonomy" id="44386"/>
    <lineage>
        <taxon>Eukaryota</taxon>
        <taxon>Metazoa</taxon>
        <taxon>Ecdysozoa</taxon>
        <taxon>Arthropoda</taxon>
        <taxon>Chelicerata</taxon>
        <taxon>Arachnida</taxon>
        <taxon>Acari</taxon>
        <taxon>Parasitiformes</taxon>
        <taxon>Ixodida</taxon>
        <taxon>Ixodoidea</taxon>
        <taxon>Ixodidae</taxon>
        <taxon>Haemaphysalinae</taxon>
        <taxon>Haemaphysalis</taxon>
    </lineage>
</organism>
<feature type="transmembrane region" description="Helical" evidence="1">
    <location>
        <begin position="41"/>
        <end position="60"/>
    </location>
</feature>
<dbReference type="AlphaFoldDB" id="A0A9J6GHI3"/>
<accession>A0A9J6GHI3</accession>
<evidence type="ECO:0000313" key="3">
    <source>
        <dbReference type="Proteomes" id="UP000821853"/>
    </source>
</evidence>
<sequence>MNCGDDSSSGGMVLRTSLSSFAQTSVVQHIGAHAPTVEQQMLLALKFFATAGFLLTACGLNRCSRVNSKQNSEARYALAVVRLSGE</sequence>
<keyword evidence="1" id="KW-0812">Transmembrane</keyword>
<comment type="caution">
    <text evidence="2">The sequence shown here is derived from an EMBL/GenBank/DDBJ whole genome shotgun (WGS) entry which is preliminary data.</text>
</comment>
<reference evidence="2 3" key="1">
    <citation type="journal article" date="2020" name="Cell">
        <title>Large-Scale Comparative Analyses of Tick Genomes Elucidate Their Genetic Diversity and Vector Capacities.</title>
        <authorList>
            <consortium name="Tick Genome and Microbiome Consortium (TIGMIC)"/>
            <person name="Jia N."/>
            <person name="Wang J."/>
            <person name="Shi W."/>
            <person name="Du L."/>
            <person name="Sun Y."/>
            <person name="Zhan W."/>
            <person name="Jiang J.F."/>
            <person name="Wang Q."/>
            <person name="Zhang B."/>
            <person name="Ji P."/>
            <person name="Bell-Sakyi L."/>
            <person name="Cui X.M."/>
            <person name="Yuan T.T."/>
            <person name="Jiang B.G."/>
            <person name="Yang W.F."/>
            <person name="Lam T.T."/>
            <person name="Chang Q.C."/>
            <person name="Ding S.J."/>
            <person name="Wang X.J."/>
            <person name="Zhu J.G."/>
            <person name="Ruan X.D."/>
            <person name="Zhao L."/>
            <person name="Wei J.T."/>
            <person name="Ye R.Z."/>
            <person name="Que T.C."/>
            <person name="Du C.H."/>
            <person name="Zhou Y.H."/>
            <person name="Cheng J.X."/>
            <person name="Dai P.F."/>
            <person name="Guo W.B."/>
            <person name="Han X.H."/>
            <person name="Huang E.J."/>
            <person name="Li L.F."/>
            <person name="Wei W."/>
            <person name="Gao Y.C."/>
            <person name="Liu J.Z."/>
            <person name="Shao H.Z."/>
            <person name="Wang X."/>
            <person name="Wang C.C."/>
            <person name="Yang T.C."/>
            <person name="Huo Q.B."/>
            <person name="Li W."/>
            <person name="Chen H.Y."/>
            <person name="Chen S.E."/>
            <person name="Zhou L.G."/>
            <person name="Ni X.B."/>
            <person name="Tian J.H."/>
            <person name="Sheng Y."/>
            <person name="Liu T."/>
            <person name="Pan Y.S."/>
            <person name="Xia L.Y."/>
            <person name="Li J."/>
            <person name="Zhao F."/>
            <person name="Cao W.C."/>
        </authorList>
    </citation>
    <scope>NUCLEOTIDE SEQUENCE [LARGE SCALE GENOMIC DNA]</scope>
    <source>
        <strain evidence="2">HaeL-2018</strain>
    </source>
</reference>
<evidence type="ECO:0000256" key="1">
    <source>
        <dbReference type="SAM" id="Phobius"/>
    </source>
</evidence>
<evidence type="ECO:0000313" key="2">
    <source>
        <dbReference type="EMBL" id="KAH9377902.1"/>
    </source>
</evidence>
<dbReference type="Proteomes" id="UP000821853">
    <property type="component" value="Unassembled WGS sequence"/>
</dbReference>